<dbReference type="Gene3D" id="3.30.465.10">
    <property type="match status" value="1"/>
</dbReference>
<evidence type="ECO:0000256" key="5">
    <source>
        <dbReference type="ARBA" id="ARBA00023002"/>
    </source>
</evidence>
<gene>
    <name evidence="7" type="ORF">ACFFGH_21935</name>
</gene>
<dbReference type="Gene3D" id="3.30.43.10">
    <property type="entry name" value="Uridine Diphospho-n-acetylenolpyruvylglucosamine Reductase, domain 2"/>
    <property type="match status" value="1"/>
</dbReference>
<dbReference type="InterPro" id="IPR050416">
    <property type="entry name" value="FAD-linked_Oxidoreductase"/>
</dbReference>
<keyword evidence="8" id="KW-1185">Reference proteome</keyword>
<evidence type="ECO:0000313" key="7">
    <source>
        <dbReference type="EMBL" id="MFC0680502.1"/>
    </source>
</evidence>
<proteinExistence type="inferred from homology"/>
<dbReference type="Gene3D" id="3.40.462.20">
    <property type="match status" value="1"/>
</dbReference>
<dbReference type="EMBL" id="JBHLTG010000005">
    <property type="protein sequence ID" value="MFC0680502.1"/>
    <property type="molecule type" value="Genomic_DNA"/>
</dbReference>
<keyword evidence="5" id="KW-0560">Oxidoreductase</keyword>
<name>A0ABV6RVN9_9GAMM</name>
<dbReference type="PANTHER" id="PTHR42973:SF39">
    <property type="entry name" value="FAD-BINDING PCMH-TYPE DOMAIN-CONTAINING PROTEIN"/>
    <property type="match status" value="1"/>
</dbReference>
<evidence type="ECO:0000256" key="4">
    <source>
        <dbReference type="ARBA" id="ARBA00022827"/>
    </source>
</evidence>
<keyword evidence="4" id="KW-0274">FAD</keyword>
<accession>A0ABV6RVN9</accession>
<evidence type="ECO:0000256" key="1">
    <source>
        <dbReference type="ARBA" id="ARBA00001974"/>
    </source>
</evidence>
<dbReference type="RefSeq" id="WP_386672295.1">
    <property type="nucleotide sequence ID" value="NZ_JBHLTG010000005.1"/>
</dbReference>
<organism evidence="7 8">
    <name type="scientific">Lysobacter korlensis</name>
    <dbReference type="NCBI Taxonomy" id="553636"/>
    <lineage>
        <taxon>Bacteria</taxon>
        <taxon>Pseudomonadati</taxon>
        <taxon>Pseudomonadota</taxon>
        <taxon>Gammaproteobacteria</taxon>
        <taxon>Lysobacterales</taxon>
        <taxon>Lysobacteraceae</taxon>
        <taxon>Lysobacter</taxon>
    </lineage>
</organism>
<dbReference type="Proteomes" id="UP001589896">
    <property type="component" value="Unassembled WGS sequence"/>
</dbReference>
<dbReference type="Pfam" id="PF01565">
    <property type="entry name" value="FAD_binding_4"/>
    <property type="match status" value="1"/>
</dbReference>
<dbReference type="SUPFAM" id="SSF56176">
    <property type="entry name" value="FAD-binding/transporter-associated domain-like"/>
    <property type="match status" value="1"/>
</dbReference>
<sequence>MTIENLRTTISGAVYTETDDGFPEMRAGHSGKDAPDVVIRARTAEDVANGVRYAAAEGLPLGVRSGGHSHWGQVPGGLIVDLRDLREIEVRHDLVRVGGGATWGEVAETIGRHGLAISSGDTASVGVGGLTLGGGVGWMVRLWGLALDQLVSAEVVTAAGKVVRAAEDENPELFWAIRGGGGNFGVVTRFDFLAHRLPGVVSGVILFEEDVDQVALLSAWRDVMRSAPEELNVTFIAMPPMGMPGPAGPQLVVCYAGDDEEAAAAAIAPLLRIPGVASSEIAPKSYADVLAPDMGPAELPPMVDGNGLAEELTDDLIQAVVEASADSSPAVLMIRYLRGAYNRVPSDATAFPYRSAEVLLISAAFLAPDAPDTEYARLRAVWDTVRVQTLGIYGNFTVSTEGYEVDRMYPVGTLRRLREAKRAWDPDNLFGRNHNIRP</sequence>
<comment type="cofactor">
    <cofactor evidence="1">
        <name>FAD</name>
        <dbReference type="ChEBI" id="CHEBI:57692"/>
    </cofactor>
</comment>
<keyword evidence="3" id="KW-0285">Flavoprotein</keyword>
<dbReference type="PROSITE" id="PS51387">
    <property type="entry name" value="FAD_PCMH"/>
    <property type="match status" value="1"/>
</dbReference>
<dbReference type="InterPro" id="IPR006094">
    <property type="entry name" value="Oxid_FAD_bind_N"/>
</dbReference>
<dbReference type="InterPro" id="IPR012951">
    <property type="entry name" value="BBE"/>
</dbReference>
<comment type="similarity">
    <text evidence="2">Belongs to the oxygen-dependent FAD-linked oxidoreductase family.</text>
</comment>
<evidence type="ECO:0000256" key="2">
    <source>
        <dbReference type="ARBA" id="ARBA00005466"/>
    </source>
</evidence>
<dbReference type="PANTHER" id="PTHR42973">
    <property type="entry name" value="BINDING OXIDOREDUCTASE, PUTATIVE (AFU_ORTHOLOGUE AFUA_1G17690)-RELATED"/>
    <property type="match status" value="1"/>
</dbReference>
<evidence type="ECO:0000259" key="6">
    <source>
        <dbReference type="PROSITE" id="PS51387"/>
    </source>
</evidence>
<protein>
    <submittedName>
        <fullName evidence="7">FAD-binding oxidoreductase</fullName>
    </submittedName>
</protein>
<dbReference type="Pfam" id="PF08031">
    <property type="entry name" value="BBE"/>
    <property type="match status" value="1"/>
</dbReference>
<dbReference type="InterPro" id="IPR006093">
    <property type="entry name" value="Oxy_OxRdtase_FAD_BS"/>
</dbReference>
<evidence type="ECO:0000256" key="3">
    <source>
        <dbReference type="ARBA" id="ARBA00022630"/>
    </source>
</evidence>
<comment type="caution">
    <text evidence="7">The sequence shown here is derived from an EMBL/GenBank/DDBJ whole genome shotgun (WGS) entry which is preliminary data.</text>
</comment>
<reference evidence="7 8" key="1">
    <citation type="submission" date="2024-09" db="EMBL/GenBank/DDBJ databases">
        <authorList>
            <person name="Sun Q."/>
            <person name="Mori K."/>
        </authorList>
    </citation>
    <scope>NUCLEOTIDE SEQUENCE [LARGE SCALE GENOMIC DNA]</scope>
    <source>
        <strain evidence="7 8">KCTC 23076</strain>
    </source>
</reference>
<dbReference type="InterPro" id="IPR016166">
    <property type="entry name" value="FAD-bd_PCMH"/>
</dbReference>
<evidence type="ECO:0000313" key="8">
    <source>
        <dbReference type="Proteomes" id="UP001589896"/>
    </source>
</evidence>
<dbReference type="PROSITE" id="PS00862">
    <property type="entry name" value="OX2_COVAL_FAD"/>
    <property type="match status" value="1"/>
</dbReference>
<dbReference type="InterPro" id="IPR016169">
    <property type="entry name" value="FAD-bd_PCMH_sub2"/>
</dbReference>
<dbReference type="InterPro" id="IPR036318">
    <property type="entry name" value="FAD-bd_PCMH-like_sf"/>
</dbReference>
<dbReference type="InterPro" id="IPR016167">
    <property type="entry name" value="FAD-bd_PCMH_sub1"/>
</dbReference>
<feature type="domain" description="FAD-binding PCMH-type" evidence="6">
    <location>
        <begin position="31"/>
        <end position="197"/>
    </location>
</feature>